<dbReference type="Pfam" id="PF21645">
    <property type="entry name" value="FakA-like_M"/>
    <property type="match status" value="1"/>
</dbReference>
<dbReference type="GO" id="GO:0006071">
    <property type="term" value="P:glycerol metabolic process"/>
    <property type="evidence" value="ECO:0007669"/>
    <property type="project" value="InterPro"/>
</dbReference>
<dbReference type="InterPro" id="IPR050270">
    <property type="entry name" value="DegV_domain_contain"/>
</dbReference>
<feature type="region of interest" description="Disordered" evidence="1">
    <location>
        <begin position="1"/>
        <end position="26"/>
    </location>
</feature>
<dbReference type="SUPFAM" id="SSF101473">
    <property type="entry name" value="DhaL-like"/>
    <property type="match status" value="1"/>
</dbReference>
<protein>
    <submittedName>
        <fullName evidence="3">DAK2 domain fusion protein YloV</fullName>
    </submittedName>
</protein>
<comment type="caution">
    <text evidence="3">The sequence shown here is derived from an EMBL/GenBank/DDBJ whole genome shotgun (WGS) entry which is preliminary data.</text>
</comment>
<proteinExistence type="predicted"/>
<name>D6TN09_KTERA</name>
<dbReference type="STRING" id="485913.Krac_8486"/>
<feature type="compositionally biased region" description="Basic residues" evidence="1">
    <location>
        <begin position="1"/>
        <end position="10"/>
    </location>
</feature>
<evidence type="ECO:0000313" key="4">
    <source>
        <dbReference type="Proteomes" id="UP000004508"/>
    </source>
</evidence>
<dbReference type="InterPro" id="IPR004007">
    <property type="entry name" value="DhaL_dom"/>
</dbReference>
<organism evidence="3 4">
    <name type="scientific">Ktedonobacter racemifer DSM 44963</name>
    <dbReference type="NCBI Taxonomy" id="485913"/>
    <lineage>
        <taxon>Bacteria</taxon>
        <taxon>Bacillati</taxon>
        <taxon>Chloroflexota</taxon>
        <taxon>Ktedonobacteria</taxon>
        <taxon>Ktedonobacterales</taxon>
        <taxon>Ktedonobacteraceae</taxon>
        <taxon>Ktedonobacter</taxon>
    </lineage>
</organism>
<reference evidence="3 4" key="1">
    <citation type="journal article" date="2011" name="Stand. Genomic Sci.">
        <title>Non-contiguous finished genome sequence and contextual data of the filamentous soil bacterium Ktedonobacter racemifer type strain (SOSP1-21).</title>
        <authorList>
            <person name="Chang Y.J."/>
            <person name="Land M."/>
            <person name="Hauser L."/>
            <person name="Chertkov O."/>
            <person name="Del Rio T.G."/>
            <person name="Nolan M."/>
            <person name="Copeland A."/>
            <person name="Tice H."/>
            <person name="Cheng J.F."/>
            <person name="Lucas S."/>
            <person name="Han C."/>
            <person name="Goodwin L."/>
            <person name="Pitluck S."/>
            <person name="Ivanova N."/>
            <person name="Ovchinikova G."/>
            <person name="Pati A."/>
            <person name="Chen A."/>
            <person name="Palaniappan K."/>
            <person name="Mavromatis K."/>
            <person name="Liolios K."/>
            <person name="Brettin T."/>
            <person name="Fiebig A."/>
            <person name="Rohde M."/>
            <person name="Abt B."/>
            <person name="Goker M."/>
            <person name="Detter J.C."/>
            <person name="Woyke T."/>
            <person name="Bristow J."/>
            <person name="Eisen J.A."/>
            <person name="Markowitz V."/>
            <person name="Hugenholtz P."/>
            <person name="Kyrpides N.C."/>
            <person name="Klenk H.P."/>
            <person name="Lapidus A."/>
        </authorList>
    </citation>
    <scope>NUCLEOTIDE SEQUENCE [LARGE SCALE GENOMIC DNA]</scope>
    <source>
        <strain evidence="4">DSM 44963</strain>
    </source>
</reference>
<dbReference type="eggNOG" id="COG1461">
    <property type="taxonomic scope" value="Bacteria"/>
</dbReference>
<accession>D6TN09</accession>
<feature type="domain" description="DhaL" evidence="2">
    <location>
        <begin position="38"/>
        <end position="230"/>
    </location>
</feature>
<dbReference type="Pfam" id="PF13684">
    <property type="entry name" value="FakA-like_C"/>
    <property type="match status" value="1"/>
</dbReference>
<dbReference type="NCBIfam" id="TIGR03599">
    <property type="entry name" value="YloV"/>
    <property type="match status" value="1"/>
</dbReference>
<dbReference type="FunCoup" id="D6TN09">
    <property type="interactions" value="11"/>
</dbReference>
<evidence type="ECO:0000256" key="1">
    <source>
        <dbReference type="SAM" id="MobiDB-lite"/>
    </source>
</evidence>
<dbReference type="PANTHER" id="PTHR33434:SF4">
    <property type="entry name" value="PHOSPHATASE PROTEIN"/>
    <property type="match status" value="1"/>
</dbReference>
<dbReference type="SMART" id="SM01120">
    <property type="entry name" value="Dak2"/>
    <property type="match status" value="1"/>
</dbReference>
<dbReference type="Gene3D" id="1.25.40.340">
    <property type="match status" value="1"/>
</dbReference>
<evidence type="ECO:0000313" key="3">
    <source>
        <dbReference type="EMBL" id="EFH87159.1"/>
    </source>
</evidence>
<dbReference type="InterPro" id="IPR019986">
    <property type="entry name" value="YloV-like"/>
</dbReference>
<dbReference type="InterPro" id="IPR048394">
    <property type="entry name" value="FakA-like_M"/>
</dbReference>
<dbReference type="Pfam" id="PF02734">
    <property type="entry name" value="Dak2"/>
    <property type="match status" value="1"/>
</dbReference>
<dbReference type="PANTHER" id="PTHR33434">
    <property type="entry name" value="DEGV DOMAIN-CONTAINING PROTEIN DR_1986-RELATED"/>
    <property type="match status" value="1"/>
</dbReference>
<sequence>MDLTHKKNSKKGSTDAMQEHSPRSIRQRARRISVFDGQDLKKAILAGAAWLEENRETINALNVFPVPDGDTGSNMSATMRSAIRNIAETTETSAGAVAARLAHDALLGARGNSGVILSQTLRGLAQGLEGKPTFSATDLAEAFQQAQRLAYRAVIKPVEGTILTVVRETAEATKQSAERDDDLVGLMQEAVSAARQAVANTPNQLPTLKQAGVVDAGGQGFCTILEGILRYIRGEAASPAATVTQLQPLLQQKERAAKKGRVTVEEEFGYEVVFLLSGKNLDVEGIRQAIIDMGGVSTVVAGDETLLKVHTHTLTPGKILDYGVSLGSLNDINIENLQEQSLTYAAESAAEHAEDEEPELAAQKEVPIALVAVASGEGFEEVFRGMGVQSIVSGGQTMNPSIEELLAAVENAPSQQVIILPNNSNVILSAQQVDGLTQKKVFVIPCKTMPQGIAALMAYNYEDDFEDVCQAMKEASQSIQTAEITTAVRTVNIHNISVREGDFIGVINGNLAVAGQQMQPVLEDTLQRMHIDNYEIVTMYYGAEVTAEEAHATCKRLKQLHSHLEIEVVSGGQPYYAYILSAE</sequence>
<dbReference type="SMART" id="SM01121">
    <property type="entry name" value="Dak1_2"/>
    <property type="match status" value="1"/>
</dbReference>
<dbReference type="InterPro" id="IPR033470">
    <property type="entry name" value="FakA-like_C"/>
</dbReference>
<dbReference type="Proteomes" id="UP000004508">
    <property type="component" value="Unassembled WGS sequence"/>
</dbReference>
<dbReference type="PROSITE" id="PS51480">
    <property type="entry name" value="DHAL"/>
    <property type="match status" value="1"/>
</dbReference>
<dbReference type="AlphaFoldDB" id="D6TN09"/>
<dbReference type="InterPro" id="IPR036117">
    <property type="entry name" value="DhaL_dom_sf"/>
</dbReference>
<keyword evidence="4" id="KW-1185">Reference proteome</keyword>
<dbReference type="GO" id="GO:0004371">
    <property type="term" value="F:glycerone kinase activity"/>
    <property type="evidence" value="ECO:0007669"/>
    <property type="project" value="InterPro"/>
</dbReference>
<evidence type="ECO:0000259" key="2">
    <source>
        <dbReference type="PROSITE" id="PS51480"/>
    </source>
</evidence>
<dbReference type="InParanoid" id="D6TN09"/>
<gene>
    <name evidence="3" type="ORF">Krac_8486</name>
</gene>
<dbReference type="EMBL" id="ADVG01000002">
    <property type="protein sequence ID" value="EFH87159.1"/>
    <property type="molecule type" value="Genomic_DNA"/>
</dbReference>